<feature type="transmembrane region" description="Helical" evidence="8">
    <location>
        <begin position="2170"/>
        <end position="2189"/>
    </location>
</feature>
<dbReference type="GO" id="GO:0005886">
    <property type="term" value="C:plasma membrane"/>
    <property type="evidence" value="ECO:0007669"/>
    <property type="project" value="TreeGrafter"/>
</dbReference>
<keyword evidence="4 8" id="KW-0812">Transmembrane</keyword>
<dbReference type="PANTHER" id="PTHR10846:SF8">
    <property type="entry name" value="INNER MEMBRANE PROTEIN YRBG"/>
    <property type="match status" value="1"/>
</dbReference>
<evidence type="ECO:0000256" key="8">
    <source>
        <dbReference type="SAM" id="Phobius"/>
    </source>
</evidence>
<dbReference type="InterPro" id="IPR043502">
    <property type="entry name" value="DNA/RNA_pol_sf"/>
</dbReference>
<feature type="region of interest" description="Disordered" evidence="7">
    <location>
        <begin position="1004"/>
        <end position="1037"/>
    </location>
</feature>
<organism evidence="10 11">
    <name type="scientific">Symbiodinium microadriaticum</name>
    <name type="common">Dinoflagellate</name>
    <name type="synonym">Zooxanthella microadriatica</name>
    <dbReference type="NCBI Taxonomy" id="2951"/>
    <lineage>
        <taxon>Eukaryota</taxon>
        <taxon>Sar</taxon>
        <taxon>Alveolata</taxon>
        <taxon>Dinophyceae</taxon>
        <taxon>Suessiales</taxon>
        <taxon>Symbiodiniaceae</taxon>
        <taxon>Symbiodinium</taxon>
    </lineage>
</organism>
<feature type="domain" description="Sodium/calcium exchanger membrane region" evidence="9">
    <location>
        <begin position="2068"/>
        <end position="2214"/>
    </location>
</feature>
<sequence length="2276" mass="249682">MRFASWAKANMPCVFPLTEQAVYAYFEERRHTAAATSFRSLLSAIAFAKHVLGLAGAETIYTSGRVRGLASKLYMQKRKLKQRNPLRVADVLLLEKICCKLEGRPLQDRVAAGFFLFLLFARARYSDGQNVASLKDTPNYLECKVGRSKTSFTLERKTRYLPMAARKVGIKCNWADAWLEAMHEAGLSVSEAAPLLPCPSSAGNWKMIPLPCDQAGAWLRGLLKGEHHDSYLDNVGTHSMKRTLLSWASKRGLPREQRSLLGYHSSRASGAGSELVYESDAQSAPLRSLSSMLDEVSSGAFKPDEPRGQQLASELAATAAPPGEEIDSSESEGSEDEEEVDHSGDEACAAESLSWHGKVDLSKIDDSCVFFRHRQSRVVHLTADESGASLGCGRSISGQYRKLEARSCHARDCFPTLSKGRALQVPWLQHLADQESIMAAFSESAPVFKTRCAQVGLDEDAVAALEKVGVNSLAKVAFMTSYTPGSGEDKDLIAAFESALGSPPSVGQKSSFRRLFHEAYAVTASEMKLLVERTDESVPRKLSVPERSERFELVSKRLVGLSIRNRLEPADSLVDTFVSQYEQDKLQFVPWEKLVSKEQEASTGAKREPFFSLDSTGKLRSETKVEVRADTSTELLLQLAMQRRGIAMEMANILDYHVHYQWVERLLSARLDSHPATHLQPTLDQCQQADRKLWQLLGEATRSGIQLKAGGRPLDTIFEKTWQSPEVLHLLQPMPRAAGSSVTTQGRKGNGKGNKGHKGSPGPPFASQQGLPAPNSFPSYDRISLQQSASADACVFTSILQLFRATEWPEDTSQRASVSTSNSVQSGYFNFGPKCSCPNTLTRATSAMQDFVRQLNSLLLKVLPEATWNAVCVGRNTVSAMHRDSGNQPGTMNHTFCVGCFSGGKLWLESDNGDTEATLPSGGRLKGVVLDTFCSPKSFLCSLWHKTLPYTGERWVVTAYTLSGAPPEILHPLGFPCNSMPSPASLQPASAELRADPAAFSLSGPSSTLVTGSEPSPAAPPPSKRLKCDPAPSASLGSPSKPVFLEICSGSAMLSYVAKEAGYHAVPIDWHHNRQRSCVHALQLDLRLASSWSFLERTCLACDVAWVHMAPPCGTASRARECGPGPKPLRSMQHVRGLPGLSSVDQARVESANAIYDHMAAFCKFLALRLPQVPFSVENPLHSYLWQLPAWSNLTAQHSVVTFDSCRHGSQRKKATAFLTNSELLHSLSGPCPGCSKHLPWGRQGKSFATADETGYPKLLCEKIISCVDKSATSRGIAPTPLAPSVLSASKAAAQVQPRGRRFPPIISEFAYTMSVSSAAAPPLDSKNCLPQPWQSVPAGSKLVRESVERGGSRLPEGSKFYVFGVYRSMQAFFNEAKLVVHPFDSARSLPDGLLRVLFDTLTKSPVDTMKHRLAKLQHWRSLAQQLEPDEAKLRSSMDPCVRRVLGQKRVELMRKIASEIEWPDMSLFDDLAAGFKLTGYLERTGVFASDLKPAAMDHDEFWASAALRREALLEKVRCQKDQDFAEELWNMTIEESDQSGKCWLEGPLDVDSLDTVFPQGWNACRRFAVWQGKWRTIDDFSEAAVNACFGAFEKVTLKALDEVCWLCMQVCRAAIASGAIVLELSSGEKLRGRLHQAWHDASRIRPLCKTYDLRAAYKQLPLHPEERPKAVIILKPPSDQEVKAFVCNTLPFGASASVLQFNRVALFLQRLLWELRVAVACYYDDYPAMAPAFLAGGTDNAVHALMDLLGFSLSEKEKPFACASETLGVMLDTSDASMERIFVANKPERASMLADSLGRILEDGRVDTRVLPSLLGKLRFADAQLLGRTGRLALSDLRLFGDRTGVFDLTESQINALTILRARLIASRPRAIATCPASHPVLVFTDGACDPCGDSFETGVGGVLFVPSTGEVRAFGCKVPDNLVRSWAEGRKHIIGQVELFAVVLARTYWSKYIDGRRCIFFVDHAGVLNACINSSSTDSSWRSLLLHLEAADEADPCLPWFHRVASKSNIADPPSRGNWDEINFLGSYIRDEPTCFISGELQFPIKSFTALSIPDVSREDLEDLYPIAFVMSMLWLAVFAYCVVAACDGIHQDFGISTSVLGYTIAAAGTSFPNVFSGMCVARQGKTTMAVANALGANVQNVFLALAIPWAVQCCINRGSFDMPFKGLAPAVVEIYVTLLPVVSVFICCKGTFPRWSGYLFLMIYALYLAVALRQDVTHCPWWPFDCPEVDGVPRDGKRFSILNAYSDEQAKPTCLFGSECVAVALAAWMSEGA</sequence>
<feature type="transmembrane region" description="Helical" evidence="8">
    <location>
        <begin position="2066"/>
        <end position="2089"/>
    </location>
</feature>
<dbReference type="InterPro" id="IPR004481">
    <property type="entry name" value="K/Na/Ca-exchanger"/>
</dbReference>
<protein>
    <submittedName>
        <fullName evidence="10">Sodium/potassium/calcium exchanger 2</fullName>
    </submittedName>
</protein>
<dbReference type="PANTHER" id="PTHR10846">
    <property type="entry name" value="SODIUM/POTASSIUM/CALCIUM EXCHANGER"/>
    <property type="match status" value="1"/>
</dbReference>
<feature type="compositionally biased region" description="Polar residues" evidence="7">
    <location>
        <begin position="1004"/>
        <end position="1014"/>
    </location>
</feature>
<feature type="region of interest" description="Disordered" evidence="7">
    <location>
        <begin position="736"/>
        <end position="779"/>
    </location>
</feature>
<accession>A0A1Q9ELF0</accession>
<comment type="subcellular location">
    <subcellularLocation>
        <location evidence="1">Membrane</location>
        <topology evidence="1">Multi-pass membrane protein</topology>
    </subcellularLocation>
</comment>
<keyword evidence="6 8" id="KW-0472">Membrane</keyword>
<dbReference type="InterPro" id="IPR044880">
    <property type="entry name" value="NCX_ion-bd_dom_sf"/>
</dbReference>
<dbReference type="Gene3D" id="1.20.1420.30">
    <property type="entry name" value="NCX, central ion-binding region"/>
    <property type="match status" value="1"/>
</dbReference>
<evidence type="ECO:0000256" key="2">
    <source>
        <dbReference type="ARBA" id="ARBA00005364"/>
    </source>
</evidence>
<dbReference type="Pfam" id="PF01699">
    <property type="entry name" value="Na_Ca_ex"/>
    <property type="match status" value="1"/>
</dbReference>
<dbReference type="OrthoDB" id="414833at2759"/>
<evidence type="ECO:0000256" key="1">
    <source>
        <dbReference type="ARBA" id="ARBA00004141"/>
    </source>
</evidence>
<feature type="compositionally biased region" description="Acidic residues" evidence="7">
    <location>
        <begin position="324"/>
        <end position="340"/>
    </location>
</feature>
<evidence type="ECO:0000313" key="11">
    <source>
        <dbReference type="Proteomes" id="UP000186817"/>
    </source>
</evidence>
<dbReference type="Proteomes" id="UP000186817">
    <property type="component" value="Unassembled WGS sequence"/>
</dbReference>
<name>A0A1Q9ELF0_SYMMI</name>
<evidence type="ECO:0000256" key="4">
    <source>
        <dbReference type="ARBA" id="ARBA00022692"/>
    </source>
</evidence>
<proteinExistence type="inferred from homology"/>
<keyword evidence="5 8" id="KW-1133">Transmembrane helix</keyword>
<reference evidence="10 11" key="1">
    <citation type="submission" date="2016-02" db="EMBL/GenBank/DDBJ databases">
        <title>Genome analysis of coral dinoflagellate symbionts highlights evolutionary adaptations to a symbiotic lifestyle.</title>
        <authorList>
            <person name="Aranda M."/>
            <person name="Li Y."/>
            <person name="Liew Y.J."/>
            <person name="Baumgarten S."/>
            <person name="Simakov O."/>
            <person name="Wilson M."/>
            <person name="Piel J."/>
            <person name="Ashoor H."/>
            <person name="Bougouffa S."/>
            <person name="Bajic V.B."/>
            <person name="Ryu T."/>
            <person name="Ravasi T."/>
            <person name="Bayer T."/>
            <person name="Micklem G."/>
            <person name="Kim H."/>
            <person name="Bhak J."/>
            <person name="Lajeunesse T.C."/>
            <person name="Voolstra C.R."/>
        </authorList>
    </citation>
    <scope>NUCLEOTIDE SEQUENCE [LARGE SCALE GENOMIC DNA]</scope>
    <source>
        <strain evidence="10 11">CCMP2467</strain>
    </source>
</reference>
<keyword evidence="3" id="KW-0813">Transport</keyword>
<evidence type="ECO:0000256" key="6">
    <source>
        <dbReference type="ARBA" id="ARBA00023136"/>
    </source>
</evidence>
<dbReference type="GO" id="GO:0005262">
    <property type="term" value="F:calcium channel activity"/>
    <property type="evidence" value="ECO:0007669"/>
    <property type="project" value="TreeGrafter"/>
</dbReference>
<evidence type="ECO:0000313" key="10">
    <source>
        <dbReference type="EMBL" id="OLQ08217.1"/>
    </source>
</evidence>
<comment type="caution">
    <text evidence="10">The sequence shown here is derived from an EMBL/GenBank/DDBJ whole genome shotgun (WGS) entry which is preliminary data.</text>
</comment>
<evidence type="ECO:0000256" key="5">
    <source>
        <dbReference type="ARBA" id="ARBA00022989"/>
    </source>
</evidence>
<keyword evidence="3" id="KW-0050">Antiport</keyword>
<keyword evidence="11" id="KW-1185">Reference proteome</keyword>
<evidence type="ECO:0000259" key="9">
    <source>
        <dbReference type="Pfam" id="PF01699"/>
    </source>
</evidence>
<feature type="region of interest" description="Disordered" evidence="7">
    <location>
        <begin position="295"/>
        <end position="347"/>
    </location>
</feature>
<dbReference type="GO" id="GO:0008273">
    <property type="term" value="F:calcium, potassium:sodium antiporter activity"/>
    <property type="evidence" value="ECO:0007669"/>
    <property type="project" value="TreeGrafter"/>
</dbReference>
<comment type="similarity">
    <text evidence="2">Belongs to the Ca(2+):cation antiporter (CaCA) (TC 2.A.19) family. SLC24A subfamily.</text>
</comment>
<evidence type="ECO:0000256" key="7">
    <source>
        <dbReference type="SAM" id="MobiDB-lite"/>
    </source>
</evidence>
<dbReference type="SUPFAM" id="SSF56672">
    <property type="entry name" value="DNA/RNA polymerases"/>
    <property type="match status" value="1"/>
</dbReference>
<gene>
    <name evidence="10" type="primary">SLC24A2</name>
    <name evidence="10" type="ORF">AK812_SmicGene8286</name>
</gene>
<dbReference type="EMBL" id="LSRX01000122">
    <property type="protein sequence ID" value="OLQ08217.1"/>
    <property type="molecule type" value="Genomic_DNA"/>
</dbReference>
<dbReference type="GO" id="GO:0006874">
    <property type="term" value="P:intracellular calcium ion homeostasis"/>
    <property type="evidence" value="ECO:0007669"/>
    <property type="project" value="TreeGrafter"/>
</dbReference>
<evidence type="ECO:0000256" key="3">
    <source>
        <dbReference type="ARBA" id="ARBA00022449"/>
    </source>
</evidence>
<feature type="transmembrane region" description="Helical" evidence="8">
    <location>
        <begin position="2137"/>
        <end position="2158"/>
    </location>
</feature>
<feature type="transmembrane region" description="Helical" evidence="8">
    <location>
        <begin position="2195"/>
        <end position="2215"/>
    </location>
</feature>
<dbReference type="InterPro" id="IPR004837">
    <property type="entry name" value="NaCa_Exmemb"/>
</dbReference>